<dbReference type="RefSeq" id="WP_075062227.1">
    <property type="nucleotide sequence ID" value="NZ_LGCL01000018.1"/>
</dbReference>
<evidence type="ECO:0000313" key="3">
    <source>
        <dbReference type="Proteomes" id="UP000050417"/>
    </source>
</evidence>
<name>A0A0P6X5W8_9CHLR</name>
<dbReference type="STRING" id="1134406.ADN00_06800"/>
<proteinExistence type="predicted"/>
<dbReference type="InterPro" id="IPR021778">
    <property type="entry name" value="Se/S_carrier-like"/>
</dbReference>
<reference evidence="2 3" key="1">
    <citation type="submission" date="2015-07" db="EMBL/GenBank/DDBJ databases">
        <title>Genome sequence of Ornatilinea apprima DSM 23815.</title>
        <authorList>
            <person name="Hemp J."/>
            <person name="Ward L.M."/>
            <person name="Pace L.A."/>
            <person name="Fischer W.W."/>
        </authorList>
    </citation>
    <scope>NUCLEOTIDE SEQUENCE [LARGE SCALE GENOMIC DNA]</scope>
    <source>
        <strain evidence="2 3">P3M-1</strain>
    </source>
</reference>
<evidence type="ECO:0000259" key="1">
    <source>
        <dbReference type="Pfam" id="PF11823"/>
    </source>
</evidence>
<gene>
    <name evidence="2" type="ORF">ADN00_06800</name>
</gene>
<dbReference type="Pfam" id="PF11823">
    <property type="entry name" value="Se_S_carrier"/>
    <property type="match status" value="1"/>
</dbReference>
<comment type="caution">
    <text evidence="2">The sequence shown here is derived from an EMBL/GenBank/DDBJ whole genome shotgun (WGS) entry which is preliminary data.</text>
</comment>
<evidence type="ECO:0000313" key="2">
    <source>
        <dbReference type="EMBL" id="KPL78427.1"/>
    </source>
</evidence>
<organism evidence="2 3">
    <name type="scientific">Ornatilinea apprima</name>
    <dbReference type="NCBI Taxonomy" id="1134406"/>
    <lineage>
        <taxon>Bacteria</taxon>
        <taxon>Bacillati</taxon>
        <taxon>Chloroflexota</taxon>
        <taxon>Anaerolineae</taxon>
        <taxon>Anaerolineales</taxon>
        <taxon>Anaerolineaceae</taxon>
        <taxon>Ornatilinea</taxon>
    </lineage>
</organism>
<accession>A0A0P6X5W8</accession>
<keyword evidence="3" id="KW-1185">Reference proteome</keyword>
<dbReference type="Proteomes" id="UP000050417">
    <property type="component" value="Unassembled WGS sequence"/>
</dbReference>
<dbReference type="OrthoDB" id="3192849at2"/>
<dbReference type="EMBL" id="LGCL01000018">
    <property type="protein sequence ID" value="KPL78427.1"/>
    <property type="molecule type" value="Genomic_DNA"/>
</dbReference>
<protein>
    <recommendedName>
        <fullName evidence="1">Putative Se/S carrier protein-like domain-containing protein</fullName>
    </recommendedName>
</protein>
<feature type="domain" description="Putative Se/S carrier protein-like" evidence="1">
    <location>
        <begin position="5"/>
        <end position="71"/>
    </location>
</feature>
<dbReference type="AlphaFoldDB" id="A0A0P6X5W8"/>
<sequence length="75" mass="8345">MTEYAYFLVDSTAQAMRLEKILMDKGVECKLVPVPRQFSSDCGLCARVPKSLLEPAVKLLAAAKAAYREIVFDYA</sequence>